<dbReference type="PANTHER" id="PTHR46390">
    <property type="entry name" value="MANNOSE-1-PHOSPHATE GUANYLYLTRANSFERASE"/>
    <property type="match status" value="1"/>
</dbReference>
<feature type="domain" description="MannoseP isomerase/GMP-like beta-helix" evidence="2">
    <location>
        <begin position="310"/>
        <end position="363"/>
    </location>
</feature>
<feature type="domain" description="Nucleotidyl transferase" evidence="1">
    <location>
        <begin position="15"/>
        <end position="293"/>
    </location>
</feature>
<evidence type="ECO:0000259" key="2">
    <source>
        <dbReference type="Pfam" id="PF22640"/>
    </source>
</evidence>
<dbReference type="PANTHER" id="PTHR46390:SF1">
    <property type="entry name" value="MANNOSE-1-PHOSPHATE GUANYLYLTRANSFERASE"/>
    <property type="match status" value="1"/>
</dbReference>
<dbReference type="InterPro" id="IPR054566">
    <property type="entry name" value="ManC/GMP-like_b-helix"/>
</dbReference>
<reference evidence="4" key="1">
    <citation type="submission" date="2017-09" db="EMBL/GenBank/DDBJ databases">
        <title>Depth-based differentiation of microbial function through sediment-hosted aquifers and enrichment of novel symbionts in the deep terrestrial subsurface.</title>
        <authorList>
            <person name="Probst A.J."/>
            <person name="Ladd B."/>
            <person name="Jarett J.K."/>
            <person name="Geller-Mcgrath D.E."/>
            <person name="Sieber C.M.K."/>
            <person name="Emerson J.B."/>
            <person name="Anantharaman K."/>
            <person name="Thomas B.C."/>
            <person name="Malmstrom R."/>
            <person name="Stieglmeier M."/>
            <person name="Klingl A."/>
            <person name="Woyke T."/>
            <person name="Ryan C.M."/>
            <person name="Banfield J.F."/>
        </authorList>
    </citation>
    <scope>NUCLEOTIDE SEQUENCE [LARGE SCALE GENOMIC DNA]</scope>
</reference>
<name>A0A2M6R9L6_9BACT</name>
<dbReference type="InterPro" id="IPR051161">
    <property type="entry name" value="Mannose-6P_isomerase_type2"/>
</dbReference>
<dbReference type="GO" id="GO:0009298">
    <property type="term" value="P:GDP-mannose biosynthetic process"/>
    <property type="evidence" value="ECO:0007669"/>
    <property type="project" value="TreeGrafter"/>
</dbReference>
<dbReference type="Pfam" id="PF22640">
    <property type="entry name" value="ManC_GMP_beta-helix"/>
    <property type="match status" value="1"/>
</dbReference>
<dbReference type="Pfam" id="PF00483">
    <property type="entry name" value="NTP_transferase"/>
    <property type="match status" value="1"/>
</dbReference>
<dbReference type="EMBL" id="PEZX01000037">
    <property type="protein sequence ID" value="PIS06760.1"/>
    <property type="molecule type" value="Genomic_DNA"/>
</dbReference>
<accession>A0A2M6R9L6</accession>
<sequence length="372" mass="41801">MHKELIMAHDHRYIIILAGGSGTRLYPRSREDIPKQFQKIIGDKTLFEQTIDRILLHTSLDRVFVVTSKQCIDLVHRYVPTLPDSNILAEPVRKNTGPALACATALILKRDPDAVIASLHSDHIILKNDTFVASLESAFDMVDKTPSAIVTIGIQPTSPHTGYGYIERNGSHIDVNNTSVYKAVRFVEKPIKKVALDYIRKGTFSWNAGYFIYNADHFMHEIHAYDPAMYSIVTRIVQSYGSPEYDTVLQSEFEKFDVCAIDLVLMEKTKDMYIIPADLGWSDVGSWDSVANLLDDDALDKNENYLEGLTVPIDTHNTIILGQEKKLIATIGLNNVIVVSTDDAILIAERGRSEDVKKVVEYLKANKIDHLL</sequence>
<dbReference type="Gene3D" id="3.90.550.10">
    <property type="entry name" value="Spore Coat Polysaccharide Biosynthesis Protein SpsA, Chain A"/>
    <property type="match status" value="1"/>
</dbReference>
<dbReference type="CDD" id="cd02509">
    <property type="entry name" value="GDP-M1P_Guanylyltransferase"/>
    <property type="match status" value="1"/>
</dbReference>
<dbReference type="SUPFAM" id="SSF159283">
    <property type="entry name" value="Guanosine diphospho-D-mannose pyrophosphorylase/mannose-6-phosphate isomerase linker domain"/>
    <property type="match status" value="1"/>
</dbReference>
<organism evidence="3 4">
    <name type="scientific">Candidatus Berkelbacteria bacterium CG10_big_fil_rev_8_21_14_0_10_43_14</name>
    <dbReference type="NCBI Taxonomy" id="1974515"/>
    <lineage>
        <taxon>Bacteria</taxon>
        <taxon>Candidatus Berkelbacteria</taxon>
    </lineage>
</organism>
<gene>
    <name evidence="3" type="ORF">COT79_02855</name>
</gene>
<comment type="caution">
    <text evidence="3">The sequence shown here is derived from an EMBL/GenBank/DDBJ whole genome shotgun (WGS) entry which is preliminary data.</text>
</comment>
<evidence type="ECO:0000313" key="4">
    <source>
        <dbReference type="Proteomes" id="UP000231162"/>
    </source>
</evidence>
<proteinExistence type="predicted"/>
<dbReference type="InterPro" id="IPR005835">
    <property type="entry name" value="NTP_transferase_dom"/>
</dbReference>
<evidence type="ECO:0008006" key="5">
    <source>
        <dbReference type="Google" id="ProtNLM"/>
    </source>
</evidence>
<dbReference type="InterPro" id="IPR049577">
    <property type="entry name" value="GMPP_N"/>
</dbReference>
<evidence type="ECO:0000313" key="3">
    <source>
        <dbReference type="EMBL" id="PIS06760.1"/>
    </source>
</evidence>
<evidence type="ECO:0000259" key="1">
    <source>
        <dbReference type="Pfam" id="PF00483"/>
    </source>
</evidence>
<dbReference type="Proteomes" id="UP000231162">
    <property type="component" value="Unassembled WGS sequence"/>
</dbReference>
<dbReference type="SUPFAM" id="SSF53448">
    <property type="entry name" value="Nucleotide-diphospho-sugar transferases"/>
    <property type="match status" value="1"/>
</dbReference>
<protein>
    <recommendedName>
        <fullName evidence="5">Mannose-1-phosphate guanylyltransferase</fullName>
    </recommendedName>
</protein>
<dbReference type="InterPro" id="IPR029044">
    <property type="entry name" value="Nucleotide-diphossugar_trans"/>
</dbReference>
<dbReference type="GO" id="GO:0004475">
    <property type="term" value="F:mannose-1-phosphate guanylyltransferase (GTP) activity"/>
    <property type="evidence" value="ECO:0007669"/>
    <property type="project" value="InterPro"/>
</dbReference>
<dbReference type="AlphaFoldDB" id="A0A2M6R9L6"/>